<proteinExistence type="predicted"/>
<dbReference type="HOGENOM" id="CLU_2084509_0_0_1"/>
<reference evidence="2" key="1">
    <citation type="journal article" date="2011" name="PLoS Genet.">
        <title>Genomic analysis of the necrotrophic fungal pathogens Sclerotinia sclerotiorum and Botrytis cinerea.</title>
        <authorList>
            <person name="Amselem J."/>
            <person name="Cuomo C.A."/>
            <person name="van Kan J.A."/>
            <person name="Viaud M."/>
            <person name="Benito E.P."/>
            <person name="Couloux A."/>
            <person name="Coutinho P.M."/>
            <person name="de Vries R.P."/>
            <person name="Dyer P.S."/>
            <person name="Fillinger S."/>
            <person name="Fournier E."/>
            <person name="Gout L."/>
            <person name="Hahn M."/>
            <person name="Kohn L."/>
            <person name="Lapalu N."/>
            <person name="Plummer K.M."/>
            <person name="Pradier J.M."/>
            <person name="Quevillon E."/>
            <person name="Sharon A."/>
            <person name="Simon A."/>
            <person name="ten Have A."/>
            <person name="Tudzynski B."/>
            <person name="Tudzynski P."/>
            <person name="Wincker P."/>
            <person name="Andrew M."/>
            <person name="Anthouard V."/>
            <person name="Beever R.E."/>
            <person name="Beffa R."/>
            <person name="Benoit I."/>
            <person name="Bouzid O."/>
            <person name="Brault B."/>
            <person name="Chen Z."/>
            <person name="Choquer M."/>
            <person name="Collemare J."/>
            <person name="Cotton P."/>
            <person name="Danchin E.G."/>
            <person name="Da Silva C."/>
            <person name="Gautier A."/>
            <person name="Giraud C."/>
            <person name="Giraud T."/>
            <person name="Gonzalez C."/>
            <person name="Grossetete S."/>
            <person name="Guldener U."/>
            <person name="Henrissat B."/>
            <person name="Howlett B.J."/>
            <person name="Kodira C."/>
            <person name="Kretschmer M."/>
            <person name="Lappartient A."/>
            <person name="Leroch M."/>
            <person name="Levis C."/>
            <person name="Mauceli E."/>
            <person name="Neuveglise C."/>
            <person name="Oeser B."/>
            <person name="Pearson M."/>
            <person name="Poulain J."/>
            <person name="Poussereau N."/>
            <person name="Quesneville H."/>
            <person name="Rascle C."/>
            <person name="Schumacher J."/>
            <person name="Segurens B."/>
            <person name="Sexton A."/>
            <person name="Silva E."/>
            <person name="Sirven C."/>
            <person name="Soanes D.M."/>
            <person name="Talbot N.J."/>
            <person name="Templeton M."/>
            <person name="Yandava C."/>
            <person name="Yarden O."/>
            <person name="Zeng Q."/>
            <person name="Rollins J.A."/>
            <person name="Lebrun M.H."/>
            <person name="Dickman M."/>
        </authorList>
    </citation>
    <scope>NUCLEOTIDE SEQUENCE [LARGE SCALE GENOMIC DNA]</scope>
    <source>
        <strain evidence="2">T4</strain>
    </source>
</reference>
<evidence type="ECO:0000313" key="1">
    <source>
        <dbReference type="EMBL" id="CCD56983.1"/>
    </source>
</evidence>
<dbReference type="EMBL" id="FQ790362">
    <property type="protein sequence ID" value="CCD56983.1"/>
    <property type="molecule type" value="Genomic_DNA"/>
</dbReference>
<dbReference type="AlphaFoldDB" id="G2YZD5"/>
<evidence type="ECO:0000313" key="2">
    <source>
        <dbReference type="Proteomes" id="UP000008177"/>
    </source>
</evidence>
<organism evidence="1 2">
    <name type="scientific">Botryotinia fuckeliana (strain T4)</name>
    <name type="common">Noble rot fungus</name>
    <name type="synonym">Botrytis cinerea</name>
    <dbReference type="NCBI Taxonomy" id="999810"/>
    <lineage>
        <taxon>Eukaryota</taxon>
        <taxon>Fungi</taxon>
        <taxon>Dikarya</taxon>
        <taxon>Ascomycota</taxon>
        <taxon>Pezizomycotina</taxon>
        <taxon>Leotiomycetes</taxon>
        <taxon>Helotiales</taxon>
        <taxon>Sclerotiniaceae</taxon>
        <taxon>Botrytis</taxon>
    </lineage>
</organism>
<gene>
    <name evidence="1" type="ORF">BofuT4_P142450.1</name>
</gene>
<name>G2YZD5_BOTF4</name>
<dbReference type="Proteomes" id="UP000008177">
    <property type="component" value="Unplaced contigs"/>
</dbReference>
<protein>
    <submittedName>
        <fullName evidence="1">Uncharacterized protein</fullName>
    </submittedName>
</protein>
<dbReference type="InParanoid" id="G2YZD5"/>
<accession>G2YZD5</accession>
<sequence length="117" mass="13305">MHMLRSQFGDFAWNIKHSRWSWSPVLTPPSVMIGGNHILIRKADIDADRIAKCQPRLEEAGEARKSSVFELAELAEMACFGRNGRDFMAAIYLTSEHEYKKKIGDREKMPRVSPGGK</sequence>